<sequence>MRCLGTVLSLIFITYHRFLELTVLGLGHRKISGSANDSVVPASSNDISFLPYSIRVRDTSRCPRNRCSHTRHQTSHISFFASLSESLLNPVAPVYLR</sequence>
<evidence type="ECO:0000256" key="1">
    <source>
        <dbReference type="SAM" id="SignalP"/>
    </source>
</evidence>
<dbReference type="EMBL" id="CP019479">
    <property type="protein sequence ID" value="UQC88447.1"/>
    <property type="molecule type" value="Genomic_DNA"/>
</dbReference>
<keyword evidence="1" id="KW-0732">Signal</keyword>
<proteinExistence type="predicted"/>
<feature type="chain" id="PRO_5040421528" description="Secreted protein" evidence="1">
    <location>
        <begin position="19"/>
        <end position="97"/>
    </location>
</feature>
<evidence type="ECO:0000313" key="3">
    <source>
        <dbReference type="Proteomes" id="UP000830671"/>
    </source>
</evidence>
<evidence type="ECO:0000313" key="2">
    <source>
        <dbReference type="EMBL" id="UQC88447.1"/>
    </source>
</evidence>
<name>A0A9Q8WMM5_9PEZI</name>
<organism evidence="2 3">
    <name type="scientific">Colletotrichum lupini</name>
    <dbReference type="NCBI Taxonomy" id="145971"/>
    <lineage>
        <taxon>Eukaryota</taxon>
        <taxon>Fungi</taxon>
        <taxon>Dikarya</taxon>
        <taxon>Ascomycota</taxon>
        <taxon>Pezizomycotina</taxon>
        <taxon>Sordariomycetes</taxon>
        <taxon>Hypocreomycetidae</taxon>
        <taxon>Glomerellales</taxon>
        <taxon>Glomerellaceae</taxon>
        <taxon>Colletotrichum</taxon>
        <taxon>Colletotrichum acutatum species complex</taxon>
    </lineage>
</organism>
<dbReference type="KEGG" id="clup:CLUP02_13971"/>
<dbReference type="GeneID" id="73347916"/>
<protein>
    <recommendedName>
        <fullName evidence="4">Secreted protein</fullName>
    </recommendedName>
</protein>
<dbReference type="RefSeq" id="XP_049150052.1">
    <property type="nucleotide sequence ID" value="XM_049292906.1"/>
</dbReference>
<feature type="signal peptide" evidence="1">
    <location>
        <begin position="1"/>
        <end position="18"/>
    </location>
</feature>
<gene>
    <name evidence="2" type="ORF">CLUP02_13971</name>
</gene>
<keyword evidence="3" id="KW-1185">Reference proteome</keyword>
<evidence type="ECO:0008006" key="4">
    <source>
        <dbReference type="Google" id="ProtNLM"/>
    </source>
</evidence>
<accession>A0A9Q8WMM5</accession>
<reference evidence="2" key="1">
    <citation type="journal article" date="2021" name="Mol. Plant Microbe Interact.">
        <title>Complete Genome Sequence of the Plant-Pathogenic Fungus Colletotrichum lupini.</title>
        <authorList>
            <person name="Baroncelli R."/>
            <person name="Pensec F."/>
            <person name="Da Lio D."/>
            <person name="Boufleur T."/>
            <person name="Vicente I."/>
            <person name="Sarrocco S."/>
            <person name="Picot A."/>
            <person name="Baraldi E."/>
            <person name="Sukno S."/>
            <person name="Thon M."/>
            <person name="Le Floch G."/>
        </authorList>
    </citation>
    <scope>NUCLEOTIDE SEQUENCE</scope>
    <source>
        <strain evidence="2">IMI 504893</strain>
    </source>
</reference>
<dbReference type="Proteomes" id="UP000830671">
    <property type="component" value="Chromosome 7"/>
</dbReference>
<dbReference type="AlphaFoldDB" id="A0A9Q8WMM5"/>